<keyword evidence="1" id="KW-0812">Transmembrane</keyword>
<evidence type="ECO:0000313" key="2">
    <source>
        <dbReference type="EMBL" id="NLR23443.1"/>
    </source>
</evidence>
<reference evidence="3 5" key="2">
    <citation type="submission" date="2023-10" db="EMBL/GenBank/DDBJ databases">
        <title>To unveil natural product biosynthetic capacity in Pseudoalteromonas.</title>
        <authorList>
            <person name="Wang J."/>
        </authorList>
    </citation>
    <scope>NUCLEOTIDE SEQUENCE [LARGE SCALE GENOMIC DNA]</scope>
    <source>
        <strain evidence="3 5">DSM 15914</strain>
    </source>
</reference>
<dbReference type="NCBIfam" id="TIGR02532">
    <property type="entry name" value="IV_pilin_GFxxxE"/>
    <property type="match status" value="1"/>
</dbReference>
<evidence type="ECO:0000313" key="5">
    <source>
        <dbReference type="Proteomes" id="UP001304419"/>
    </source>
</evidence>
<dbReference type="InterPro" id="IPR012902">
    <property type="entry name" value="N_methyl_site"/>
</dbReference>
<dbReference type="EMBL" id="CP137578">
    <property type="protein sequence ID" value="WOX29180.1"/>
    <property type="molecule type" value="Genomic_DNA"/>
</dbReference>
<dbReference type="PROSITE" id="PS00409">
    <property type="entry name" value="PROKAR_NTER_METHYL"/>
    <property type="match status" value="1"/>
</dbReference>
<dbReference type="Proteomes" id="UP000646877">
    <property type="component" value="Unassembled WGS sequence"/>
</dbReference>
<dbReference type="EMBL" id="WEIA01000015">
    <property type="protein sequence ID" value="NLR23443.1"/>
    <property type="molecule type" value="Genomic_DNA"/>
</dbReference>
<evidence type="ECO:0000313" key="3">
    <source>
        <dbReference type="EMBL" id="WOX29180.1"/>
    </source>
</evidence>
<organism evidence="2 4">
    <name type="scientific">Pseudoalteromonas maricaloris</name>
    <dbReference type="NCBI Taxonomy" id="184924"/>
    <lineage>
        <taxon>Bacteria</taxon>
        <taxon>Pseudomonadati</taxon>
        <taxon>Pseudomonadota</taxon>
        <taxon>Gammaproteobacteria</taxon>
        <taxon>Alteromonadales</taxon>
        <taxon>Pseudoalteromonadaceae</taxon>
        <taxon>Pseudoalteromonas</taxon>
    </lineage>
</organism>
<name>A0A8I2H4M8_9GAMM</name>
<dbReference type="RefSeq" id="WP_039494210.1">
    <property type="nucleotide sequence ID" value="NZ_CBCSDF010000019.1"/>
</dbReference>
<dbReference type="GeneID" id="98334519"/>
<gene>
    <name evidence="2" type="ORF">F9Y85_19415</name>
    <name evidence="3" type="ORF">R5H13_02600</name>
</gene>
<keyword evidence="1" id="KW-0472">Membrane</keyword>
<dbReference type="Proteomes" id="UP001304419">
    <property type="component" value="Chromosome 1"/>
</dbReference>
<dbReference type="Pfam" id="PF07963">
    <property type="entry name" value="N_methyl"/>
    <property type="match status" value="1"/>
</dbReference>
<reference evidence="2" key="1">
    <citation type="submission" date="2019-10" db="EMBL/GenBank/DDBJ databases">
        <authorList>
            <person name="Paulsen S."/>
        </authorList>
    </citation>
    <scope>NUCLEOTIDE SEQUENCE</scope>
    <source>
        <strain evidence="2">LMG 19692</strain>
    </source>
</reference>
<keyword evidence="5" id="KW-1185">Reference proteome</keyword>
<protein>
    <submittedName>
        <fullName evidence="2">Type II secretion system protein</fullName>
    </submittedName>
</protein>
<proteinExistence type="predicted"/>
<keyword evidence="1" id="KW-1133">Transmembrane helix</keyword>
<accession>A0A8I2H4M8</accession>
<evidence type="ECO:0000256" key="1">
    <source>
        <dbReference type="SAM" id="Phobius"/>
    </source>
</evidence>
<sequence length="229" mass="25823">MKSLKGYTLVELLIAMAVMSSLMLVGSFSYQFFANRWNKELGSFSKVESLSSGLIALQSIFKGISPFVIYNTSTSPRTPTILFEGNNDALLGYTKRGLMYEEEIFRILIEPEGEGFQLVYQYNNFNKMRLLETTDTIEFEKSVVLLNNIKHVTFQYYGWNSITEKVESGSTGTTPNLMEKYSSSTTQLLPLYILVSIATEEGSAVIKVDTEKGAHRHISPYIGRLLDEV</sequence>
<evidence type="ECO:0000313" key="4">
    <source>
        <dbReference type="Proteomes" id="UP000646877"/>
    </source>
</evidence>
<feature type="transmembrane region" description="Helical" evidence="1">
    <location>
        <begin position="12"/>
        <end position="33"/>
    </location>
</feature>
<dbReference type="AlphaFoldDB" id="A0A8I2H4M8"/>